<comment type="catalytic activity">
    <reaction evidence="17">
        <text>(6S)-5,6,7,8-tetrahydrofolyl-(gamma-L-Glu)(n) + L-glutamate + ATP = (6S)-5,6,7,8-tetrahydrofolyl-(gamma-L-Glu)(n+1) + ADP + phosphate + H(+)</text>
        <dbReference type="Rhea" id="RHEA:10580"/>
        <dbReference type="Rhea" id="RHEA-COMP:14738"/>
        <dbReference type="Rhea" id="RHEA-COMP:14740"/>
        <dbReference type="ChEBI" id="CHEBI:15378"/>
        <dbReference type="ChEBI" id="CHEBI:29985"/>
        <dbReference type="ChEBI" id="CHEBI:30616"/>
        <dbReference type="ChEBI" id="CHEBI:43474"/>
        <dbReference type="ChEBI" id="CHEBI:141005"/>
        <dbReference type="ChEBI" id="CHEBI:456216"/>
        <dbReference type="EC" id="6.3.2.17"/>
    </reaction>
</comment>
<proteinExistence type="inferred from homology"/>
<comment type="pathway">
    <text evidence="3">Cofactor biosynthesis; tetrahydrofolylpolyglutamate biosynthesis.</text>
</comment>
<keyword evidence="9" id="KW-0479">Metal-binding</keyword>
<dbReference type="STRING" id="1914305.BLW93_03850"/>
<dbReference type="GO" id="GO:0046656">
    <property type="term" value="P:folic acid biosynthetic process"/>
    <property type="evidence" value="ECO:0007669"/>
    <property type="project" value="UniProtKB-KW"/>
</dbReference>
<dbReference type="SUPFAM" id="SSF53623">
    <property type="entry name" value="MurD-like peptide ligases, catalytic domain"/>
    <property type="match status" value="1"/>
</dbReference>
<evidence type="ECO:0000256" key="5">
    <source>
        <dbReference type="ARBA" id="ARBA00013023"/>
    </source>
</evidence>
<keyword evidence="12" id="KW-0460">Magnesium</keyword>
<dbReference type="GO" id="GO:0004326">
    <property type="term" value="F:tetrahydrofolylpolyglutamate synthase activity"/>
    <property type="evidence" value="ECO:0007669"/>
    <property type="project" value="UniProtKB-EC"/>
</dbReference>
<comment type="similarity">
    <text evidence="4 21">Belongs to the folylpolyglutamate synthase family.</text>
</comment>
<dbReference type="EMBL" id="MOEN01000010">
    <property type="protein sequence ID" value="OMH40718.1"/>
    <property type="molecule type" value="Genomic_DNA"/>
</dbReference>
<dbReference type="GO" id="GO:0005737">
    <property type="term" value="C:cytoplasm"/>
    <property type="evidence" value="ECO:0007669"/>
    <property type="project" value="TreeGrafter"/>
</dbReference>
<comment type="catalytic activity">
    <reaction evidence="19">
        <text>(6R)-5,10-methylenetetrahydrofolyl-(gamma-L-Glu)(n) + L-glutamate + ATP = (6R)-5,10-methylenetetrahydrofolyl-(gamma-L-Glu)(n+1) + ADP + phosphate + H(+)</text>
        <dbReference type="Rhea" id="RHEA:51912"/>
        <dbReference type="Rhea" id="RHEA-COMP:13257"/>
        <dbReference type="Rhea" id="RHEA-COMP:13258"/>
        <dbReference type="ChEBI" id="CHEBI:15378"/>
        <dbReference type="ChEBI" id="CHEBI:29985"/>
        <dbReference type="ChEBI" id="CHEBI:30616"/>
        <dbReference type="ChEBI" id="CHEBI:43474"/>
        <dbReference type="ChEBI" id="CHEBI:136572"/>
        <dbReference type="ChEBI" id="CHEBI:456216"/>
        <dbReference type="EC" id="6.3.2.17"/>
    </reaction>
</comment>
<gene>
    <name evidence="24" type="ORF">BLW93_03850</name>
</gene>
<dbReference type="InterPro" id="IPR001645">
    <property type="entry name" value="Folylpolyglutamate_synth"/>
</dbReference>
<dbReference type="Pfam" id="PF02875">
    <property type="entry name" value="Mur_ligase_C"/>
    <property type="match status" value="1"/>
</dbReference>
<evidence type="ECO:0000256" key="9">
    <source>
        <dbReference type="ARBA" id="ARBA00022723"/>
    </source>
</evidence>
<comment type="function">
    <text evidence="1">Functions in two distinct reactions of the de novo folate biosynthetic pathway. Catalyzes the addition of a glutamate residue to dihydropteroate (7,8-dihydropteroate or H2Pte) to form dihydrofolate (7,8-dihydrofolate monoglutamate or H2Pte-Glu). Also catalyzes successive additions of L-glutamate to tetrahydrofolate or 10-formyltetrahydrofolate or 5,10-methylenetetrahydrofolate, leading to folylpolyglutamate derivatives.</text>
</comment>
<dbReference type="OrthoDB" id="9809356at2"/>
<evidence type="ECO:0000313" key="24">
    <source>
        <dbReference type="EMBL" id="OMH40718.1"/>
    </source>
</evidence>
<evidence type="ECO:0000256" key="7">
    <source>
        <dbReference type="ARBA" id="ARBA00019357"/>
    </source>
</evidence>
<evidence type="ECO:0000256" key="3">
    <source>
        <dbReference type="ARBA" id="ARBA00005150"/>
    </source>
</evidence>
<feature type="domain" description="Mur ligase C-terminal" evidence="22">
    <location>
        <begin position="281"/>
        <end position="367"/>
    </location>
</feature>
<keyword evidence="13" id="KW-0289">Folate biosynthesis</keyword>
<evidence type="ECO:0000256" key="16">
    <source>
        <dbReference type="ARBA" id="ARBA00032510"/>
    </source>
</evidence>
<protein>
    <recommendedName>
        <fullName evidence="7">Dihydrofolate synthase/folylpolyglutamate synthase</fullName>
        <ecNumber evidence="5">6.3.2.12</ecNumber>
        <ecNumber evidence="6">6.3.2.17</ecNumber>
    </recommendedName>
    <alternativeName>
        <fullName evidence="16">Folylpoly-gamma-glutamate synthetase-dihydrofolate synthetase</fullName>
    </alternativeName>
    <alternativeName>
        <fullName evidence="14">Folylpolyglutamate synthetase</fullName>
    </alternativeName>
    <alternativeName>
        <fullName evidence="15">Tetrahydrofolylpolyglutamate synthase</fullName>
    </alternativeName>
</protein>
<evidence type="ECO:0000256" key="6">
    <source>
        <dbReference type="ARBA" id="ARBA00013025"/>
    </source>
</evidence>
<keyword evidence="11 21" id="KW-0067">ATP-binding</keyword>
<comment type="caution">
    <text evidence="24">The sequence shown here is derived from an EMBL/GenBank/DDBJ whole genome shotgun (WGS) entry which is preliminary data.</text>
</comment>
<name>A0A1R1MLN2_9BACT</name>
<dbReference type="GO" id="GO:0008841">
    <property type="term" value="F:dihydrofolate synthase activity"/>
    <property type="evidence" value="ECO:0007669"/>
    <property type="project" value="UniProtKB-EC"/>
</dbReference>
<dbReference type="GO" id="GO:0046872">
    <property type="term" value="F:metal ion binding"/>
    <property type="evidence" value="ECO:0007669"/>
    <property type="project" value="UniProtKB-KW"/>
</dbReference>
<evidence type="ECO:0000256" key="1">
    <source>
        <dbReference type="ARBA" id="ARBA00002714"/>
    </source>
</evidence>
<dbReference type="RefSeq" id="WP_076712796.1">
    <property type="nucleotide sequence ID" value="NZ_MOEN01000010.1"/>
</dbReference>
<evidence type="ECO:0000256" key="15">
    <source>
        <dbReference type="ARBA" id="ARBA00030592"/>
    </source>
</evidence>
<evidence type="ECO:0000256" key="11">
    <source>
        <dbReference type="ARBA" id="ARBA00022840"/>
    </source>
</evidence>
<dbReference type="SUPFAM" id="SSF53244">
    <property type="entry name" value="MurD-like peptide ligases, peptide-binding domain"/>
    <property type="match status" value="1"/>
</dbReference>
<sequence>MTDFETYFASKEFVWKIGLDRIKGALSTLSFSLPPSVIVAGTNGKGSTSTFIASILKEHGKKVGLFTSPHIVRFNERFRINLKQVDTETLDRVFREVLPIIEKFSLTYFEVAFLLAVFLFKDCDFVVYEVGLGGRLDATNAISHNLAVITHIDFDHKDYLGDTIEKIAVEKLHVVKDRIPVVISDNPLVVFELAKEFTDRITAFGRNFYVSDVSVSLSGTEAFYRDEDTAFRFLVPLYGFHQAVNSATAISAAKIILKEVFGEEFSVSKAVKGLSKVRLPGRFQVVRENPLLIVDVAHNLDAVKRFVETLKFLNLNVDILYSGLKDKDVKEVVSVLESYVNSCGKKLFVTEIDNERALSAEKIKSYSDSAVIVKDLSLVLDRPVAVVGSFYLIGKLSDYFPDDSLFFF</sequence>
<evidence type="ECO:0000256" key="20">
    <source>
        <dbReference type="ARBA" id="ARBA00049161"/>
    </source>
</evidence>
<dbReference type="PIRSF" id="PIRSF001563">
    <property type="entry name" value="Folylpolyglu_synth"/>
    <property type="match status" value="1"/>
</dbReference>
<dbReference type="NCBIfam" id="TIGR01499">
    <property type="entry name" value="folC"/>
    <property type="match status" value="1"/>
</dbReference>
<evidence type="ECO:0000256" key="21">
    <source>
        <dbReference type="PIRNR" id="PIRNR001563"/>
    </source>
</evidence>
<dbReference type="InterPro" id="IPR036565">
    <property type="entry name" value="Mur-like_cat_sf"/>
</dbReference>
<comment type="pathway">
    <text evidence="2">Cofactor biosynthesis; tetrahydrofolate biosynthesis; 7,8-dihydrofolate from 2-amino-4-hydroxy-6-hydroxymethyl-7,8-dihydropteridine diphosphate and 4-aminobenzoate: step 2/2.</text>
</comment>
<evidence type="ECO:0000256" key="8">
    <source>
        <dbReference type="ARBA" id="ARBA00022598"/>
    </source>
</evidence>
<dbReference type="InterPro" id="IPR036615">
    <property type="entry name" value="Mur_ligase_C_dom_sf"/>
</dbReference>
<dbReference type="GO" id="GO:0005524">
    <property type="term" value="F:ATP binding"/>
    <property type="evidence" value="ECO:0007669"/>
    <property type="project" value="UniProtKB-KW"/>
</dbReference>
<dbReference type="PANTHER" id="PTHR11136:SF0">
    <property type="entry name" value="DIHYDROFOLATE SYNTHETASE-RELATED"/>
    <property type="match status" value="1"/>
</dbReference>
<keyword evidence="25" id="KW-1185">Reference proteome</keyword>
<evidence type="ECO:0000259" key="23">
    <source>
        <dbReference type="Pfam" id="PF08245"/>
    </source>
</evidence>
<organism evidence="24 25">
    <name type="scientific">Desulfurobacterium indicum</name>
    <dbReference type="NCBI Taxonomy" id="1914305"/>
    <lineage>
        <taxon>Bacteria</taxon>
        <taxon>Pseudomonadati</taxon>
        <taxon>Aquificota</taxon>
        <taxon>Aquificia</taxon>
        <taxon>Desulfurobacteriales</taxon>
        <taxon>Desulfurobacteriaceae</taxon>
        <taxon>Desulfurobacterium</taxon>
    </lineage>
</organism>
<evidence type="ECO:0000256" key="12">
    <source>
        <dbReference type="ARBA" id="ARBA00022842"/>
    </source>
</evidence>
<keyword evidence="8 21" id="KW-0436">Ligase</keyword>
<evidence type="ECO:0000256" key="18">
    <source>
        <dbReference type="ARBA" id="ARBA00047808"/>
    </source>
</evidence>
<dbReference type="EC" id="6.3.2.17" evidence="6"/>
<dbReference type="EC" id="6.3.2.12" evidence="5"/>
<feature type="domain" description="Mur ligase central" evidence="23">
    <location>
        <begin position="39"/>
        <end position="253"/>
    </location>
</feature>
<dbReference type="InterPro" id="IPR004101">
    <property type="entry name" value="Mur_ligase_C"/>
</dbReference>
<keyword evidence="10 21" id="KW-0547">Nucleotide-binding</keyword>
<dbReference type="PANTHER" id="PTHR11136">
    <property type="entry name" value="FOLYLPOLYGLUTAMATE SYNTHASE-RELATED"/>
    <property type="match status" value="1"/>
</dbReference>
<dbReference type="AlphaFoldDB" id="A0A1R1MLN2"/>
<dbReference type="Proteomes" id="UP000187408">
    <property type="component" value="Unassembled WGS sequence"/>
</dbReference>
<comment type="catalytic activity">
    <reaction evidence="18">
        <text>10-formyltetrahydrofolyl-(gamma-L-Glu)(n) + L-glutamate + ATP = 10-formyltetrahydrofolyl-(gamma-L-Glu)(n+1) + ADP + phosphate + H(+)</text>
        <dbReference type="Rhea" id="RHEA:51904"/>
        <dbReference type="Rhea" id="RHEA-COMP:13088"/>
        <dbReference type="Rhea" id="RHEA-COMP:14300"/>
        <dbReference type="ChEBI" id="CHEBI:15378"/>
        <dbReference type="ChEBI" id="CHEBI:29985"/>
        <dbReference type="ChEBI" id="CHEBI:30616"/>
        <dbReference type="ChEBI" id="CHEBI:43474"/>
        <dbReference type="ChEBI" id="CHEBI:134413"/>
        <dbReference type="ChEBI" id="CHEBI:456216"/>
        <dbReference type="EC" id="6.3.2.17"/>
    </reaction>
</comment>
<evidence type="ECO:0000256" key="17">
    <source>
        <dbReference type="ARBA" id="ARBA00047493"/>
    </source>
</evidence>
<comment type="catalytic activity">
    <reaction evidence="20">
        <text>7,8-dihydropteroate + L-glutamate + ATP = 7,8-dihydrofolate + ADP + phosphate + H(+)</text>
        <dbReference type="Rhea" id="RHEA:23584"/>
        <dbReference type="ChEBI" id="CHEBI:15378"/>
        <dbReference type="ChEBI" id="CHEBI:17839"/>
        <dbReference type="ChEBI" id="CHEBI:29985"/>
        <dbReference type="ChEBI" id="CHEBI:30616"/>
        <dbReference type="ChEBI" id="CHEBI:43474"/>
        <dbReference type="ChEBI" id="CHEBI:57451"/>
        <dbReference type="ChEBI" id="CHEBI:456216"/>
        <dbReference type="EC" id="6.3.2.12"/>
    </reaction>
</comment>
<evidence type="ECO:0000259" key="22">
    <source>
        <dbReference type="Pfam" id="PF02875"/>
    </source>
</evidence>
<evidence type="ECO:0000256" key="2">
    <source>
        <dbReference type="ARBA" id="ARBA00004799"/>
    </source>
</evidence>
<dbReference type="Gene3D" id="3.90.190.20">
    <property type="entry name" value="Mur ligase, C-terminal domain"/>
    <property type="match status" value="1"/>
</dbReference>
<dbReference type="Gene3D" id="3.40.1190.10">
    <property type="entry name" value="Mur-like, catalytic domain"/>
    <property type="match status" value="1"/>
</dbReference>
<accession>A0A1R1MLN2</accession>
<evidence type="ECO:0000256" key="4">
    <source>
        <dbReference type="ARBA" id="ARBA00008276"/>
    </source>
</evidence>
<evidence type="ECO:0000256" key="13">
    <source>
        <dbReference type="ARBA" id="ARBA00022909"/>
    </source>
</evidence>
<evidence type="ECO:0000313" key="25">
    <source>
        <dbReference type="Proteomes" id="UP000187408"/>
    </source>
</evidence>
<reference evidence="24 25" key="1">
    <citation type="submission" date="2016-10" db="EMBL/GenBank/DDBJ databases">
        <title>Genome sequence of a sulfur-reducing bacterium Desulfurobacterium indicum K6013.</title>
        <authorList>
            <person name="Cao J."/>
            <person name="Shao Z."/>
            <person name="Alain K."/>
            <person name="Jebbar M."/>
        </authorList>
    </citation>
    <scope>NUCLEOTIDE SEQUENCE [LARGE SCALE GENOMIC DNA]</scope>
    <source>
        <strain evidence="24 25">K6013</strain>
    </source>
</reference>
<dbReference type="InterPro" id="IPR013221">
    <property type="entry name" value="Mur_ligase_cen"/>
</dbReference>
<evidence type="ECO:0000256" key="14">
    <source>
        <dbReference type="ARBA" id="ARBA00030048"/>
    </source>
</evidence>
<dbReference type="Pfam" id="PF08245">
    <property type="entry name" value="Mur_ligase_M"/>
    <property type="match status" value="1"/>
</dbReference>
<evidence type="ECO:0000256" key="19">
    <source>
        <dbReference type="ARBA" id="ARBA00049035"/>
    </source>
</evidence>
<evidence type="ECO:0000256" key="10">
    <source>
        <dbReference type="ARBA" id="ARBA00022741"/>
    </source>
</evidence>